<evidence type="ECO:0000313" key="2">
    <source>
        <dbReference type="EMBL" id="CAK9108831.1"/>
    </source>
</evidence>
<evidence type="ECO:0000256" key="1">
    <source>
        <dbReference type="SAM" id="MobiDB-lite"/>
    </source>
</evidence>
<feature type="compositionally biased region" description="Low complexity" evidence="1">
    <location>
        <begin position="149"/>
        <end position="160"/>
    </location>
</feature>
<protein>
    <submittedName>
        <fullName evidence="2">Uncharacterized protein</fullName>
    </submittedName>
</protein>
<dbReference type="EMBL" id="CAXAMN010027139">
    <property type="protein sequence ID" value="CAK9108831.1"/>
    <property type="molecule type" value="Genomic_DNA"/>
</dbReference>
<accession>A0ABP0S924</accession>
<dbReference type="InterPro" id="IPR021861">
    <property type="entry name" value="THO_THOC1"/>
</dbReference>
<feature type="region of interest" description="Disordered" evidence="1">
    <location>
        <begin position="20"/>
        <end position="48"/>
    </location>
</feature>
<feature type="region of interest" description="Disordered" evidence="1">
    <location>
        <begin position="146"/>
        <end position="166"/>
    </location>
</feature>
<sequence>MTLAQQRLKEFDAKYEAEAKAKAAEAPDTNKTEARLQKEAKDREAKRLDERKKLISQLGVSPNGHVFLTLTSLLKQLSSRLAGSFNSRLRTRISLLLERLLALDHKAIANNQKVRTQDFFTADDLDGESQAPLPYSLESAPTLQASQTEAAAGEAGPVAGTEEKASSLGHDQAIDFETYKSFWSLQEWLQVVEKLFEKPESWKQFHATLTGLLTQFSKYPASAAQREPAQSPESWPPRQVPRARAFRVQMDDPNFRMQFLTQALTQVEDADSQGVSEENVFVKDAPEKPCELFVRPEVRAQYGHSVWKEKEDATMQWQQTLAPGDGILEHLSRPMTSFRYGSVLFGNYAGPFSSTFFYSLQPTLTRSRLRRDFPKTGDCAYAAFQDVHGTGQDFVMIGRSEGEPNRFRVVLTFSTPDEQWASWASPFFTTLLGMVQQASTRFLNRPGIADLRQLDQKMYITLGLRNYHRGPPMIPEHIGAEKGQEDVTISGGQELGLAFWKRWLVSGADGKFRLAEYLQRFLQQLGHNVPVHETLDGRRLVPYQCVMLRQDWEHVRASCLEAFRWQKAAYRRKSGGTSAPSLSIDVAPHFLAYPSSNPVFNLDVPKLVVRNTFIEFEEDILPNTFGATKRSKSCTHCKLNV</sequence>
<keyword evidence="3" id="KW-1185">Reference proteome</keyword>
<proteinExistence type="predicted"/>
<dbReference type="PANTHER" id="PTHR13265">
    <property type="entry name" value="THO COMPLEX SUBUNIT 1"/>
    <property type="match status" value="1"/>
</dbReference>
<name>A0ABP0S924_9DINO</name>
<dbReference type="Pfam" id="PF11957">
    <property type="entry name" value="efThoc1"/>
    <property type="match status" value="1"/>
</dbReference>
<dbReference type="Proteomes" id="UP001642484">
    <property type="component" value="Unassembled WGS sequence"/>
</dbReference>
<gene>
    <name evidence="2" type="ORF">CCMP2556_LOCUS50689</name>
</gene>
<dbReference type="PANTHER" id="PTHR13265:SF0">
    <property type="entry name" value="HPR1"/>
    <property type="match status" value="1"/>
</dbReference>
<evidence type="ECO:0000313" key="3">
    <source>
        <dbReference type="Proteomes" id="UP001642484"/>
    </source>
</evidence>
<comment type="caution">
    <text evidence="2">The sequence shown here is derived from an EMBL/GenBank/DDBJ whole genome shotgun (WGS) entry which is preliminary data.</text>
</comment>
<organism evidence="2 3">
    <name type="scientific">Durusdinium trenchii</name>
    <dbReference type="NCBI Taxonomy" id="1381693"/>
    <lineage>
        <taxon>Eukaryota</taxon>
        <taxon>Sar</taxon>
        <taxon>Alveolata</taxon>
        <taxon>Dinophyceae</taxon>
        <taxon>Suessiales</taxon>
        <taxon>Symbiodiniaceae</taxon>
        <taxon>Durusdinium</taxon>
    </lineage>
</organism>
<reference evidence="2 3" key="1">
    <citation type="submission" date="2024-02" db="EMBL/GenBank/DDBJ databases">
        <authorList>
            <person name="Chen Y."/>
            <person name="Shah S."/>
            <person name="Dougan E. K."/>
            <person name="Thang M."/>
            <person name="Chan C."/>
        </authorList>
    </citation>
    <scope>NUCLEOTIDE SEQUENCE [LARGE SCALE GENOMIC DNA]</scope>
</reference>